<dbReference type="RefSeq" id="WP_075725730.1">
    <property type="nucleotide sequence ID" value="NZ_CP009245.1"/>
</dbReference>
<dbReference type="KEGG" id="caqu:CAQU_05040"/>
<feature type="chain" id="PRO_5013290105" description="GmrSD restriction endonucleases C-terminal domain-containing protein" evidence="1">
    <location>
        <begin position="24"/>
        <end position="216"/>
    </location>
</feature>
<reference evidence="3 4" key="1">
    <citation type="submission" date="2014-08" db="EMBL/GenBank/DDBJ databases">
        <title>Complete genome sequence of Corynebacterium aquilae S-613T(T) (=DSM 44791(T)), isolated from the choana of a healthy golden eagle.</title>
        <authorList>
            <person name="Ruckert C."/>
            <person name="Albersmeier A."/>
            <person name="Winkler A."/>
            <person name="Kalinowski J."/>
        </authorList>
    </citation>
    <scope>NUCLEOTIDE SEQUENCE [LARGE SCALE GENOMIC DNA]</scope>
    <source>
        <strain evidence="3 4">S-613</strain>
    </source>
</reference>
<proteinExistence type="predicted"/>
<name>A0A1L7CFB7_9CORY</name>
<evidence type="ECO:0000313" key="3">
    <source>
        <dbReference type="EMBL" id="APT84525.1"/>
    </source>
</evidence>
<evidence type="ECO:0000259" key="2">
    <source>
        <dbReference type="Pfam" id="PF07510"/>
    </source>
</evidence>
<dbReference type="Proteomes" id="UP000185478">
    <property type="component" value="Chromosome"/>
</dbReference>
<feature type="domain" description="GmrSD restriction endonucleases C-terminal" evidence="2">
    <location>
        <begin position="109"/>
        <end position="178"/>
    </location>
</feature>
<accession>A0A1L7CFB7</accession>
<keyword evidence="4" id="KW-1185">Reference proteome</keyword>
<evidence type="ECO:0000256" key="1">
    <source>
        <dbReference type="SAM" id="SignalP"/>
    </source>
</evidence>
<dbReference type="InterPro" id="IPR011089">
    <property type="entry name" value="GmrSD_C"/>
</dbReference>
<protein>
    <recommendedName>
        <fullName evidence="2">GmrSD restriction endonucleases C-terminal domain-containing protein</fullName>
    </recommendedName>
</protein>
<dbReference type="EMBL" id="CP009245">
    <property type="protein sequence ID" value="APT84525.1"/>
    <property type="molecule type" value="Genomic_DNA"/>
</dbReference>
<dbReference type="AlphaFoldDB" id="A0A1L7CFB7"/>
<dbReference type="OrthoDB" id="5196645at2"/>
<dbReference type="PANTHER" id="PTHR24094:SF15">
    <property type="entry name" value="AMP-DEPENDENT SYNTHETASE_LIGASE DOMAIN-CONTAINING PROTEIN-RELATED"/>
    <property type="match status" value="1"/>
</dbReference>
<feature type="signal peptide" evidence="1">
    <location>
        <begin position="1"/>
        <end position="23"/>
    </location>
</feature>
<gene>
    <name evidence="3" type="ORF">CAQU_05040</name>
</gene>
<dbReference type="STRING" id="1431546.CAQU_05040"/>
<dbReference type="PANTHER" id="PTHR24094">
    <property type="entry name" value="SECRETED PROTEIN"/>
    <property type="match status" value="1"/>
</dbReference>
<evidence type="ECO:0000313" key="4">
    <source>
        <dbReference type="Proteomes" id="UP000185478"/>
    </source>
</evidence>
<dbReference type="Pfam" id="PF07510">
    <property type="entry name" value="GmrSD_C"/>
    <property type="match status" value="1"/>
</dbReference>
<organism evidence="3 4">
    <name type="scientific">Corynebacterium aquilae DSM 44791</name>
    <dbReference type="NCBI Taxonomy" id="1431546"/>
    <lineage>
        <taxon>Bacteria</taxon>
        <taxon>Bacillati</taxon>
        <taxon>Actinomycetota</taxon>
        <taxon>Actinomycetes</taxon>
        <taxon>Mycobacteriales</taxon>
        <taxon>Corynebacteriaceae</taxon>
        <taxon>Corynebacterium</taxon>
    </lineage>
</organism>
<sequence>MRRRFVILGALSALLAAGQLAVAWQSPPATPGHQPPPLAQSLSQVPTTAQRPRVLGYQRSHFGRGWAADPSGCTTRHTQLQQQLAGTTVDASCRIRGGQATCPYTGAAINSTNVELDHVFPLAAAWDLGAATWSEQQRISFANDPDNLIVVATRANRDKSDQLPAEWMPPASSARCWYARKVAVVAARYQLALTEEDIATMKRSCLVRELPLRQLG</sequence>
<keyword evidence="1" id="KW-0732">Signal</keyword>
<dbReference type="Gene3D" id="1.10.30.50">
    <property type="match status" value="1"/>
</dbReference>